<evidence type="ECO:0000313" key="5">
    <source>
        <dbReference type="Proteomes" id="UP000823941"/>
    </source>
</evidence>
<dbReference type="InterPro" id="IPR001878">
    <property type="entry name" value="Znf_CCHC"/>
</dbReference>
<protein>
    <recommendedName>
        <fullName evidence="3">CCHC-type domain-containing protein</fullName>
    </recommendedName>
</protein>
<feature type="compositionally biased region" description="Low complexity" evidence="2">
    <location>
        <begin position="106"/>
        <end position="127"/>
    </location>
</feature>
<dbReference type="SUPFAM" id="SSF57756">
    <property type="entry name" value="Retrovirus zinc finger-like domains"/>
    <property type="match status" value="1"/>
</dbReference>
<name>A0ABQ7Q7P1_PLUXY</name>
<dbReference type="InterPro" id="IPR043502">
    <property type="entry name" value="DNA/RNA_pol_sf"/>
</dbReference>
<keyword evidence="1" id="KW-0479">Metal-binding</keyword>
<dbReference type="SUPFAM" id="SSF56672">
    <property type="entry name" value="DNA/RNA polymerases"/>
    <property type="match status" value="1"/>
</dbReference>
<feature type="compositionally biased region" description="Polar residues" evidence="2">
    <location>
        <begin position="339"/>
        <end position="349"/>
    </location>
</feature>
<dbReference type="InterPro" id="IPR021109">
    <property type="entry name" value="Peptidase_aspartic_dom_sf"/>
</dbReference>
<comment type="caution">
    <text evidence="4">The sequence shown here is derived from an EMBL/GenBank/DDBJ whole genome shotgun (WGS) entry which is preliminary data.</text>
</comment>
<keyword evidence="1" id="KW-0863">Zinc-finger</keyword>
<dbReference type="Proteomes" id="UP000823941">
    <property type="component" value="Chromosome 19"/>
</dbReference>
<evidence type="ECO:0000256" key="1">
    <source>
        <dbReference type="PROSITE-ProRule" id="PRU00047"/>
    </source>
</evidence>
<feature type="compositionally biased region" description="Basic residues" evidence="2">
    <location>
        <begin position="66"/>
        <end position="83"/>
    </location>
</feature>
<sequence>MTMTKIYLYKTISKLKSMSDPMTPQMTPKDKGDVGSPTQHIPRPRRRNDHRRTRSRSRSRSNYSPRSRHKHSFRRTRRARRYRSTSLSSTSSSERVVSRKRRRSRSYYCSVSSSSKPSRSDSSLSSPIRRKRRSRSNTRRTSHKRQRRNPSQHNQHDESMLDKFIDAIGKHGRNSFNSAHDVIPTFDPNIKSQSTRAWLKKVNQISAIYKWNEKQTIFHALSKLSGLAKRWYEGLSTVDLNWKEWQRKLMKNFPDDRNYAERLAEMLDRKSRRNETLEEYFYDKATLVSHCNIKGKDAVDCIIHGIYDHNISPNKLLRYMRSISHRNARETNPAKPMNPQKSYPTVTGRSTEHNKTRGPNNMNRTIRCFNCSELGHASPRCPKERQKCTKCNLLGHVADYCRRDGDSWKRSSNAANKPNDNSSVVNKIQQNEVGNAIPNKYYKTIKLNGVDKSAFIDFGSQCTMIKESTFRQLNLNLELSQLPILKGFAFGSMQPLGRVFIHVCIDLVKVDVDAFVVPDEFLNCDVLIGQNLTERPEIVVHKDNTSLTLYSNDHHLCKIELYSKEKIEFQGIKDIDFICNKDLTGHVYVSGSVCFKNDEEYIVLPGVYSVLSGEGKVVAATFSNASVNLRENHLLARARILPINIPPIIPRPSFEVNMTDVDRHHDSIHGRTSEITADLLNIGPDVKDEDRDKILKLVNEYRDCFALTIDELGKTSISEMHIRLHDESPVTYKPYRLPYSERILVRDIINQLMENDIVKESDSPYAIKTERHRVFVNIIISELHIFNS</sequence>
<feature type="region of interest" description="Disordered" evidence="2">
    <location>
        <begin position="18"/>
        <end position="160"/>
    </location>
</feature>
<dbReference type="PANTHER" id="PTHR46888">
    <property type="entry name" value="ZINC KNUCKLE DOMAINCONTAINING PROTEIN-RELATED"/>
    <property type="match status" value="1"/>
</dbReference>
<keyword evidence="1" id="KW-0862">Zinc</keyword>
<keyword evidence="5" id="KW-1185">Reference proteome</keyword>
<reference evidence="4 5" key="1">
    <citation type="submission" date="2021-06" db="EMBL/GenBank/DDBJ databases">
        <title>A haploid diamondback moth (Plutella xylostella L.) genome assembly resolves 31 chromosomes and identifies a diamide resistance mutation.</title>
        <authorList>
            <person name="Ward C.M."/>
            <person name="Perry K.D."/>
            <person name="Baker G."/>
            <person name="Powis K."/>
            <person name="Heckel D.G."/>
            <person name="Baxter S.W."/>
        </authorList>
    </citation>
    <scope>NUCLEOTIDE SEQUENCE [LARGE SCALE GENOMIC DNA]</scope>
    <source>
        <strain evidence="4 5">LV</strain>
        <tissue evidence="4">Single pupa</tissue>
    </source>
</reference>
<feature type="domain" description="CCHC-type" evidence="3">
    <location>
        <begin position="367"/>
        <end position="383"/>
    </location>
</feature>
<evidence type="ECO:0000313" key="4">
    <source>
        <dbReference type="EMBL" id="KAG7301251.1"/>
    </source>
</evidence>
<dbReference type="EMBL" id="JAHIBW010000019">
    <property type="protein sequence ID" value="KAG7301251.1"/>
    <property type="molecule type" value="Genomic_DNA"/>
</dbReference>
<gene>
    <name evidence="4" type="ORF">JYU34_014153</name>
</gene>
<dbReference type="CDD" id="cd00303">
    <property type="entry name" value="retropepsin_like"/>
    <property type="match status" value="1"/>
</dbReference>
<dbReference type="Gene3D" id="2.40.70.10">
    <property type="entry name" value="Acid Proteases"/>
    <property type="match status" value="1"/>
</dbReference>
<dbReference type="Gene3D" id="4.10.60.10">
    <property type="entry name" value="Zinc finger, CCHC-type"/>
    <property type="match status" value="1"/>
</dbReference>
<accession>A0ABQ7Q7P1</accession>
<feature type="compositionally biased region" description="Basic residues" evidence="2">
    <location>
        <begin position="128"/>
        <end position="150"/>
    </location>
</feature>
<feature type="compositionally biased region" description="Basic residues" evidence="2">
    <location>
        <begin position="42"/>
        <end position="59"/>
    </location>
</feature>
<evidence type="ECO:0000259" key="3">
    <source>
        <dbReference type="PROSITE" id="PS50158"/>
    </source>
</evidence>
<proteinExistence type="predicted"/>
<evidence type="ECO:0000256" key="2">
    <source>
        <dbReference type="SAM" id="MobiDB-lite"/>
    </source>
</evidence>
<dbReference type="PROSITE" id="PS50158">
    <property type="entry name" value="ZF_CCHC"/>
    <property type="match status" value="1"/>
</dbReference>
<dbReference type="PANTHER" id="PTHR46888:SF1">
    <property type="entry name" value="RIBONUCLEASE H"/>
    <property type="match status" value="1"/>
</dbReference>
<organism evidence="4 5">
    <name type="scientific">Plutella xylostella</name>
    <name type="common">Diamondback moth</name>
    <name type="synonym">Plutella maculipennis</name>
    <dbReference type="NCBI Taxonomy" id="51655"/>
    <lineage>
        <taxon>Eukaryota</taxon>
        <taxon>Metazoa</taxon>
        <taxon>Ecdysozoa</taxon>
        <taxon>Arthropoda</taxon>
        <taxon>Hexapoda</taxon>
        <taxon>Insecta</taxon>
        <taxon>Pterygota</taxon>
        <taxon>Neoptera</taxon>
        <taxon>Endopterygota</taxon>
        <taxon>Lepidoptera</taxon>
        <taxon>Glossata</taxon>
        <taxon>Ditrysia</taxon>
        <taxon>Yponomeutoidea</taxon>
        <taxon>Plutellidae</taxon>
        <taxon>Plutella</taxon>
    </lineage>
</organism>
<feature type="region of interest" description="Disordered" evidence="2">
    <location>
        <begin position="328"/>
        <end position="359"/>
    </location>
</feature>
<dbReference type="SMART" id="SM00343">
    <property type="entry name" value="ZnF_C2HC"/>
    <property type="match status" value="2"/>
</dbReference>
<dbReference type="InterPro" id="IPR036875">
    <property type="entry name" value="Znf_CCHC_sf"/>
</dbReference>
<feature type="compositionally biased region" description="Low complexity" evidence="2">
    <location>
        <begin position="84"/>
        <end position="95"/>
    </location>
</feature>